<keyword evidence="3" id="KW-1185">Reference proteome</keyword>
<evidence type="ECO:0000256" key="1">
    <source>
        <dbReference type="ARBA" id="ARBA00005298"/>
    </source>
</evidence>
<dbReference type="GO" id="GO:0005737">
    <property type="term" value="C:cytoplasm"/>
    <property type="evidence" value="ECO:0007669"/>
    <property type="project" value="TreeGrafter"/>
</dbReference>
<dbReference type="InterPro" id="IPR011022">
    <property type="entry name" value="Arrestin_C-like"/>
</dbReference>
<accession>A0A1I8GKQ3</accession>
<dbReference type="SMART" id="SM01017">
    <property type="entry name" value="Arrestin_C"/>
    <property type="match status" value="1"/>
</dbReference>
<dbReference type="Proteomes" id="UP000095280">
    <property type="component" value="Unplaced"/>
</dbReference>
<feature type="domain" description="Arrestin C-terminal-like" evidence="2">
    <location>
        <begin position="198"/>
        <end position="327"/>
    </location>
</feature>
<dbReference type="PANTHER" id="PTHR11188:SF176">
    <property type="entry name" value="ARRESTIN DOMAIN-CONTAINING PROTEIN 1"/>
    <property type="match status" value="1"/>
</dbReference>
<dbReference type="InterPro" id="IPR050357">
    <property type="entry name" value="Arrestin_domain-protein"/>
</dbReference>
<dbReference type="AlphaFoldDB" id="A0A1I8GKQ3"/>
<evidence type="ECO:0000313" key="3">
    <source>
        <dbReference type="Proteomes" id="UP000095280"/>
    </source>
</evidence>
<dbReference type="InterPro" id="IPR014752">
    <property type="entry name" value="Arrestin-like_C"/>
</dbReference>
<dbReference type="Gene3D" id="2.60.40.640">
    <property type="match status" value="2"/>
</dbReference>
<protein>
    <submittedName>
        <fullName evidence="4">Arrestin_C domain-containing protein</fullName>
    </submittedName>
</protein>
<dbReference type="InterPro" id="IPR011021">
    <property type="entry name" value="Arrestin-like_N"/>
</dbReference>
<dbReference type="InterPro" id="IPR014756">
    <property type="entry name" value="Ig_E-set"/>
</dbReference>
<sequence length="435" mass="48445">MKVEIFDIVFDDAEVNPQAVYRSGQTIAFQVHLRLTEPVKCRAIYVKLFGNSYVHWTESRSTGSGNNRRTETVHYRSEEVYIDQKVAIYTAHLVVPAALTAPETVGPSAEHHPAGEYIYPVTFQLPPTAPSSFESGIGRIRYEIKAKIDRPWKFDDYTKKNFTVIRDLDLNIRLPDEVGPFKSEEDFDVKCCYCFNCCCGKVRVSVALPKKGYVPGEQVHITGEICNTSKTNLESVNLEIYQQSIFITPSKRKTSSRVASSVSLSGIEQGQSMQLNHLLPVNPVPSSHIEGCNNIRVHYYFRLNADGGCCLSVKKECCELLIGSVPLWSTFGMPPPLPTAPMSDVIKQQPQPGGQVIPPPPSYAECMFGRVEIDKEEGRSFNARSQWAPSYPYFPLAATAPACGGAGVKMENWCSRCLATIAALPVWQYVLMRAN</sequence>
<dbReference type="Pfam" id="PF00339">
    <property type="entry name" value="Arrestin_N"/>
    <property type="match status" value="1"/>
</dbReference>
<dbReference type="GO" id="GO:0015031">
    <property type="term" value="P:protein transport"/>
    <property type="evidence" value="ECO:0007669"/>
    <property type="project" value="TreeGrafter"/>
</dbReference>
<evidence type="ECO:0000313" key="4">
    <source>
        <dbReference type="WBParaSite" id="maker-uti_cns_0002328-snap-gene-0.6-mRNA-1"/>
    </source>
</evidence>
<reference evidence="4" key="1">
    <citation type="submission" date="2016-11" db="UniProtKB">
        <authorList>
            <consortium name="WormBaseParasite"/>
        </authorList>
    </citation>
    <scope>IDENTIFICATION</scope>
</reference>
<dbReference type="WBParaSite" id="maker-uti_cns_0002328-snap-gene-0.6-mRNA-1">
    <property type="protein sequence ID" value="maker-uti_cns_0002328-snap-gene-0.6-mRNA-1"/>
    <property type="gene ID" value="maker-uti_cns_0002328-snap-gene-0.6"/>
</dbReference>
<organism evidence="3 4">
    <name type="scientific">Macrostomum lignano</name>
    <dbReference type="NCBI Taxonomy" id="282301"/>
    <lineage>
        <taxon>Eukaryota</taxon>
        <taxon>Metazoa</taxon>
        <taxon>Spiralia</taxon>
        <taxon>Lophotrochozoa</taxon>
        <taxon>Platyhelminthes</taxon>
        <taxon>Rhabditophora</taxon>
        <taxon>Macrostomorpha</taxon>
        <taxon>Macrostomida</taxon>
        <taxon>Macrostomidae</taxon>
        <taxon>Macrostomum</taxon>
    </lineage>
</organism>
<proteinExistence type="inferred from homology"/>
<dbReference type="PANTHER" id="PTHR11188">
    <property type="entry name" value="ARRESTIN DOMAIN CONTAINING PROTEIN"/>
    <property type="match status" value="1"/>
</dbReference>
<dbReference type="SUPFAM" id="SSF81296">
    <property type="entry name" value="E set domains"/>
    <property type="match status" value="2"/>
</dbReference>
<name>A0A1I8GKQ3_9PLAT</name>
<dbReference type="Pfam" id="PF02752">
    <property type="entry name" value="Arrestin_C"/>
    <property type="match status" value="1"/>
</dbReference>
<evidence type="ECO:0000259" key="2">
    <source>
        <dbReference type="SMART" id="SM01017"/>
    </source>
</evidence>
<comment type="similarity">
    <text evidence="1">Belongs to the arrestin family.</text>
</comment>